<sequence>MILHTDTQLGKIRTLVCKKRQSKAIYVNSIHLMLTSQS</sequence>
<protein>
    <submittedName>
        <fullName evidence="1">Uncharacterized protein</fullName>
    </submittedName>
</protein>
<reference evidence="1" key="2">
    <citation type="journal article" date="2015" name="Data Brief">
        <title>Shoot transcriptome of the giant reed, Arundo donax.</title>
        <authorList>
            <person name="Barrero R.A."/>
            <person name="Guerrero F.D."/>
            <person name="Moolhuijzen P."/>
            <person name="Goolsby J.A."/>
            <person name="Tidwell J."/>
            <person name="Bellgard S.E."/>
            <person name="Bellgard M.I."/>
        </authorList>
    </citation>
    <scope>NUCLEOTIDE SEQUENCE</scope>
    <source>
        <tissue evidence="1">Shoot tissue taken approximately 20 cm above the soil surface</tissue>
    </source>
</reference>
<dbReference type="EMBL" id="GBRH01191321">
    <property type="protein sequence ID" value="JAE06575.1"/>
    <property type="molecule type" value="Transcribed_RNA"/>
</dbReference>
<reference evidence="1" key="1">
    <citation type="submission" date="2014-09" db="EMBL/GenBank/DDBJ databases">
        <authorList>
            <person name="Magalhaes I.L.F."/>
            <person name="Oliveira U."/>
            <person name="Santos F.R."/>
            <person name="Vidigal T.H.D.A."/>
            <person name="Brescovit A.D."/>
            <person name="Santos A.J."/>
        </authorList>
    </citation>
    <scope>NUCLEOTIDE SEQUENCE</scope>
    <source>
        <tissue evidence="1">Shoot tissue taken approximately 20 cm above the soil surface</tissue>
    </source>
</reference>
<evidence type="ECO:0000313" key="1">
    <source>
        <dbReference type="EMBL" id="JAE06575.1"/>
    </source>
</evidence>
<accession>A0A0A9F0P8</accession>
<proteinExistence type="predicted"/>
<organism evidence="1">
    <name type="scientific">Arundo donax</name>
    <name type="common">Giant reed</name>
    <name type="synonym">Donax arundinaceus</name>
    <dbReference type="NCBI Taxonomy" id="35708"/>
    <lineage>
        <taxon>Eukaryota</taxon>
        <taxon>Viridiplantae</taxon>
        <taxon>Streptophyta</taxon>
        <taxon>Embryophyta</taxon>
        <taxon>Tracheophyta</taxon>
        <taxon>Spermatophyta</taxon>
        <taxon>Magnoliopsida</taxon>
        <taxon>Liliopsida</taxon>
        <taxon>Poales</taxon>
        <taxon>Poaceae</taxon>
        <taxon>PACMAD clade</taxon>
        <taxon>Arundinoideae</taxon>
        <taxon>Arundineae</taxon>
        <taxon>Arundo</taxon>
    </lineage>
</organism>
<name>A0A0A9F0P8_ARUDO</name>
<dbReference type="AlphaFoldDB" id="A0A0A9F0P8"/>